<dbReference type="AlphaFoldDB" id="A0A7J4IUH5"/>
<feature type="transmembrane region" description="Helical" evidence="1">
    <location>
        <begin position="26"/>
        <end position="44"/>
    </location>
</feature>
<evidence type="ECO:0000256" key="1">
    <source>
        <dbReference type="SAM" id="Phobius"/>
    </source>
</evidence>
<dbReference type="Proteomes" id="UP000565078">
    <property type="component" value="Unassembled WGS sequence"/>
</dbReference>
<keyword evidence="1" id="KW-1133">Transmembrane helix</keyword>
<name>A0A7J4IUH5_9ARCH</name>
<evidence type="ECO:0000313" key="2">
    <source>
        <dbReference type="EMBL" id="HIH09092.1"/>
    </source>
</evidence>
<keyword evidence="1" id="KW-0812">Transmembrane</keyword>
<evidence type="ECO:0000313" key="3">
    <source>
        <dbReference type="Proteomes" id="UP000565078"/>
    </source>
</evidence>
<protein>
    <submittedName>
        <fullName evidence="2">Uncharacterized protein</fullName>
    </submittedName>
</protein>
<organism evidence="2 3">
    <name type="scientific">Candidatus Iainarchaeum sp</name>
    <dbReference type="NCBI Taxonomy" id="3101447"/>
    <lineage>
        <taxon>Archaea</taxon>
        <taxon>Candidatus Iainarchaeota</taxon>
        <taxon>Candidatus Iainarchaeia</taxon>
        <taxon>Candidatus Iainarchaeales</taxon>
        <taxon>Candidatus Iainarchaeaceae</taxon>
        <taxon>Candidatus Iainarchaeum</taxon>
    </lineage>
</organism>
<proteinExistence type="predicted"/>
<dbReference type="EMBL" id="DUGC01000004">
    <property type="protein sequence ID" value="HIH09092.1"/>
    <property type="molecule type" value="Genomic_DNA"/>
</dbReference>
<sequence>MKASPVHPVLISDGKGQSSLEYLMTYSWALVIIVVAIAALVMLIDPSQIGESSCTGFSKFPIANFAITPGGINLKVANETSRTVSNVALAGSFNKGESATSQEYTGAQAIPANGQASVTIPSPQGPLTGAVTVDLNISYFDGDFIRTAKAVCKGAVS</sequence>
<gene>
    <name evidence="2" type="ORF">HA254_00305</name>
</gene>
<keyword evidence="1" id="KW-0472">Membrane</keyword>
<accession>A0A7J4IUH5</accession>
<comment type="caution">
    <text evidence="2">The sequence shown here is derived from an EMBL/GenBank/DDBJ whole genome shotgun (WGS) entry which is preliminary data.</text>
</comment>
<reference evidence="3" key="1">
    <citation type="journal article" date="2020" name="bioRxiv">
        <title>A rank-normalized archaeal taxonomy based on genome phylogeny resolves widespread incomplete and uneven classifications.</title>
        <authorList>
            <person name="Rinke C."/>
            <person name="Chuvochina M."/>
            <person name="Mussig A.J."/>
            <person name="Chaumeil P.-A."/>
            <person name="Waite D.W."/>
            <person name="Whitman W.B."/>
            <person name="Parks D.H."/>
            <person name="Hugenholtz P."/>
        </authorList>
    </citation>
    <scope>NUCLEOTIDE SEQUENCE [LARGE SCALE GENOMIC DNA]</scope>
</reference>